<evidence type="ECO:0000313" key="2">
    <source>
        <dbReference type="Proteomes" id="UP000196560"/>
    </source>
</evidence>
<keyword evidence="2" id="KW-1185">Reference proteome</keyword>
<accession>A0A1Y3U153</accession>
<comment type="caution">
    <text evidence="1">The sequence shown here is derived from an EMBL/GenBank/DDBJ whole genome shotgun (WGS) entry which is preliminary data.</text>
</comment>
<sequence>MEAYMSEAQESRRALSLRDIAEDEVACERFRLRLDSYRDELKLLVSEMSGLLAVLNANACEAAEMNQEKLRAALDRVPRERELACEAYSDASVIALLVHALLKDRARQGPRRCKDEFAAWEEELERYAWFDVHGVAYGSIADDAFAVEPLRQLGQLAARLLNDPDAPAFPLCSRYITADDLAPDPDDVPAPGAAEDPASNALPPAYADAVPGFAMGDIDQFESFMSYVSGPNPRAHDERRVLRRLLGSGSLVLELASGESVVLLPREFCSRFDVAVEEPWCSRELHLVGEGEAAWLPQQVERLRVLDSFHAVPPRPLRYLTGTREVPAPDVDCPVRLNLSLHNIDVEDERLWYACPVDEHPALAITPAWALWEALQLEAGAPDWDTSYARSLLRAVQLDREHDELIIPRDLLTWAGIDAGEQAFAVVGNGEALELWPAEAWHRVEEESTFDLNALFGDL</sequence>
<dbReference type="AlphaFoldDB" id="A0A1Y3U153"/>
<organism evidence="1 2">
    <name type="scientific">Enorma massiliensis</name>
    <dbReference type="NCBI Taxonomy" id="1472761"/>
    <lineage>
        <taxon>Bacteria</taxon>
        <taxon>Bacillati</taxon>
        <taxon>Actinomycetota</taxon>
        <taxon>Coriobacteriia</taxon>
        <taxon>Coriobacteriales</taxon>
        <taxon>Coriobacteriaceae</taxon>
        <taxon>Enorma</taxon>
    </lineage>
</organism>
<reference evidence="2" key="1">
    <citation type="submission" date="2017-04" db="EMBL/GenBank/DDBJ databases">
        <title>Function of individual gut microbiota members based on whole genome sequencing of pure cultures obtained from chicken caecum.</title>
        <authorList>
            <person name="Medvecky M."/>
            <person name="Cejkova D."/>
            <person name="Polansky O."/>
            <person name="Karasova D."/>
            <person name="Kubasova T."/>
            <person name="Cizek A."/>
            <person name="Rychlik I."/>
        </authorList>
    </citation>
    <scope>NUCLEOTIDE SEQUENCE [LARGE SCALE GENOMIC DNA]</scope>
    <source>
        <strain evidence="2">An70</strain>
    </source>
</reference>
<protein>
    <recommendedName>
        <fullName evidence="3">Transcriptional regulator MraZ</fullName>
    </recommendedName>
</protein>
<proteinExistence type="predicted"/>
<evidence type="ECO:0000313" key="1">
    <source>
        <dbReference type="EMBL" id="OUN41925.1"/>
    </source>
</evidence>
<gene>
    <name evidence="1" type="ORF">B5G21_08740</name>
</gene>
<dbReference type="Proteomes" id="UP000196560">
    <property type="component" value="Unassembled WGS sequence"/>
</dbReference>
<evidence type="ECO:0008006" key="3">
    <source>
        <dbReference type="Google" id="ProtNLM"/>
    </source>
</evidence>
<dbReference type="EMBL" id="NFHO01000010">
    <property type="protein sequence ID" value="OUN41925.1"/>
    <property type="molecule type" value="Genomic_DNA"/>
</dbReference>
<name>A0A1Y3U153_9ACTN</name>